<dbReference type="RefSeq" id="WP_026799600.1">
    <property type="nucleotide sequence ID" value="NZ_AULI01000002.1"/>
</dbReference>
<name>A0A0A5GM49_9BACI</name>
<keyword evidence="1" id="KW-0378">Hydrolase</keyword>
<evidence type="ECO:0000313" key="2">
    <source>
        <dbReference type="Proteomes" id="UP000030528"/>
    </source>
</evidence>
<dbReference type="GO" id="GO:0000287">
    <property type="term" value="F:magnesium ion binding"/>
    <property type="evidence" value="ECO:0007669"/>
    <property type="project" value="TreeGrafter"/>
</dbReference>
<dbReference type="Gene3D" id="3.40.50.1000">
    <property type="entry name" value="HAD superfamily/HAD-like"/>
    <property type="match status" value="1"/>
</dbReference>
<dbReference type="SUPFAM" id="SSF56784">
    <property type="entry name" value="HAD-like"/>
    <property type="match status" value="1"/>
</dbReference>
<accession>A0A0A5GM49</accession>
<gene>
    <name evidence="1" type="ORF">N781_18300</name>
</gene>
<dbReference type="STRING" id="1385510.GCA_000425205_00836"/>
<dbReference type="NCBIfam" id="TIGR01484">
    <property type="entry name" value="HAD-SF-IIB"/>
    <property type="match status" value="1"/>
</dbReference>
<dbReference type="InterPro" id="IPR006379">
    <property type="entry name" value="HAD-SF_hydro_IIB"/>
</dbReference>
<dbReference type="InterPro" id="IPR036412">
    <property type="entry name" value="HAD-like_sf"/>
</dbReference>
<comment type="caution">
    <text evidence="1">The sequence shown here is derived from an EMBL/GenBank/DDBJ whole genome shotgun (WGS) entry which is preliminary data.</text>
</comment>
<dbReference type="Pfam" id="PF08282">
    <property type="entry name" value="Hydrolase_3"/>
    <property type="match status" value="1"/>
</dbReference>
<dbReference type="eggNOG" id="COG0561">
    <property type="taxonomic scope" value="Bacteria"/>
</dbReference>
<dbReference type="NCBIfam" id="TIGR00099">
    <property type="entry name" value="Cof-subfamily"/>
    <property type="match status" value="1"/>
</dbReference>
<dbReference type="PANTHER" id="PTHR10000:SF55">
    <property type="entry name" value="5-AMINO-6-(5-PHOSPHO-D-RIBITYLAMINO)URACIL PHOSPHATASE YCSE"/>
    <property type="match status" value="1"/>
</dbReference>
<keyword evidence="2" id="KW-1185">Reference proteome</keyword>
<dbReference type="Gene3D" id="3.30.1240.10">
    <property type="match status" value="1"/>
</dbReference>
<dbReference type="AlphaFoldDB" id="A0A0A5GM49"/>
<dbReference type="PROSITE" id="PS01229">
    <property type="entry name" value="COF_2"/>
    <property type="match status" value="1"/>
</dbReference>
<organism evidence="1 2">
    <name type="scientific">Pontibacillus halophilus JSM 076056 = DSM 19796</name>
    <dbReference type="NCBI Taxonomy" id="1385510"/>
    <lineage>
        <taxon>Bacteria</taxon>
        <taxon>Bacillati</taxon>
        <taxon>Bacillota</taxon>
        <taxon>Bacilli</taxon>
        <taxon>Bacillales</taxon>
        <taxon>Bacillaceae</taxon>
        <taxon>Pontibacillus</taxon>
    </lineage>
</organism>
<dbReference type="InterPro" id="IPR000150">
    <property type="entry name" value="Cof"/>
</dbReference>
<dbReference type="SFLD" id="SFLDG01140">
    <property type="entry name" value="C2.B:_Phosphomannomutase_and_P"/>
    <property type="match status" value="1"/>
</dbReference>
<dbReference type="GO" id="GO:0016791">
    <property type="term" value="F:phosphatase activity"/>
    <property type="evidence" value="ECO:0007669"/>
    <property type="project" value="TreeGrafter"/>
</dbReference>
<dbReference type="PROSITE" id="PS01228">
    <property type="entry name" value="COF_1"/>
    <property type="match status" value="1"/>
</dbReference>
<sequence>MKLIAIDLDGTLLSSDVEITNENIEAIRNAQKEGHVVMICSGRAPEDIKSLLHQYDLDCPVGGSNGTVVYADGKLLSKVSISTEDAASVKGLLDENGIPFKVYTDSGIYIHTSWTERVEALIEQADSIPEQYVKHLDRVKEEPTTTKTEQTFTELEELADQHIQKFFILTLFEEPKARTMEALGEVTTISTTSSGPFNVEVMDQYGNKGNGLKVMADYFNIPMENTVAIGDNLNDVPMLKKAGLSIAMGNADPAVKELCDVTVGTNNESGVAQAFHNHIL</sequence>
<dbReference type="PANTHER" id="PTHR10000">
    <property type="entry name" value="PHOSPHOSERINE PHOSPHATASE"/>
    <property type="match status" value="1"/>
</dbReference>
<reference evidence="1 2" key="1">
    <citation type="submission" date="2013-08" db="EMBL/GenBank/DDBJ databases">
        <authorList>
            <person name="Huang J."/>
            <person name="Wang G."/>
        </authorList>
    </citation>
    <scope>NUCLEOTIDE SEQUENCE [LARGE SCALE GENOMIC DNA]</scope>
    <source>
        <strain evidence="1 2">JSM 076056</strain>
    </source>
</reference>
<protein>
    <submittedName>
        <fullName evidence="1">HAD family hydrolase</fullName>
    </submittedName>
</protein>
<dbReference type="OrthoDB" id="9781413at2"/>
<evidence type="ECO:0000313" key="1">
    <source>
        <dbReference type="EMBL" id="KGX92245.1"/>
    </source>
</evidence>
<dbReference type="SFLD" id="SFLDG01144">
    <property type="entry name" value="C2.B.4:_PGP_Like"/>
    <property type="match status" value="1"/>
</dbReference>
<dbReference type="InterPro" id="IPR023214">
    <property type="entry name" value="HAD_sf"/>
</dbReference>
<dbReference type="SFLD" id="SFLDS00003">
    <property type="entry name" value="Haloacid_Dehalogenase"/>
    <property type="match status" value="1"/>
</dbReference>
<dbReference type="GO" id="GO:0005829">
    <property type="term" value="C:cytosol"/>
    <property type="evidence" value="ECO:0007669"/>
    <property type="project" value="TreeGrafter"/>
</dbReference>
<dbReference type="CDD" id="cd07516">
    <property type="entry name" value="HAD_Pase"/>
    <property type="match status" value="1"/>
</dbReference>
<dbReference type="EMBL" id="AVPE01000007">
    <property type="protein sequence ID" value="KGX92245.1"/>
    <property type="molecule type" value="Genomic_DNA"/>
</dbReference>
<dbReference type="Proteomes" id="UP000030528">
    <property type="component" value="Unassembled WGS sequence"/>
</dbReference>
<proteinExistence type="predicted"/>